<dbReference type="Proteomes" id="UP000031876">
    <property type="component" value="Chromosome"/>
</dbReference>
<evidence type="ECO:0000256" key="1">
    <source>
        <dbReference type="SAM" id="MobiDB-lite"/>
    </source>
</evidence>
<dbReference type="InterPro" id="IPR021201">
    <property type="entry name" value="Leader_pep_exosporium"/>
</dbReference>
<dbReference type="KEGG" id="btw:BF38_3239"/>
<dbReference type="AlphaFoldDB" id="A0A0B5NTE8"/>
<dbReference type="EMBL" id="CP009335">
    <property type="protein sequence ID" value="AJG76672.1"/>
    <property type="molecule type" value="Genomic_DNA"/>
</dbReference>
<dbReference type="NCBIfam" id="TIGR03720">
    <property type="entry name" value="exospor_lead"/>
    <property type="match status" value="1"/>
</dbReference>
<protein>
    <submittedName>
        <fullName evidence="2">Exosporium leader peptide domain protein</fullName>
    </submittedName>
    <submittedName>
        <fullName evidence="3">Exosporium leader peptide-containing protein</fullName>
    </submittedName>
</protein>
<dbReference type="GeneID" id="45021944"/>
<evidence type="ECO:0000313" key="4">
    <source>
        <dbReference type="Proteomes" id="UP000031876"/>
    </source>
</evidence>
<proteinExistence type="predicted"/>
<gene>
    <name evidence="2" type="ORF">BF38_3239</name>
    <name evidence="3" type="ORF">FOC89_23875</name>
</gene>
<sequence length="77" mass="8181">MDEFLSSAALNPGSVGPTLPPMQPFQFRTGPTGSTGAKGAIGNTEPYWHTGPPGIVLLTYDFKSLIISFAFRILPIS</sequence>
<accession>A0A0B5NTE8</accession>
<reference evidence="2 4" key="1">
    <citation type="journal article" date="2015" name="Genome Announc.">
        <title>Complete genome sequences for 35 biothreat assay-relevant bacillus species.</title>
        <authorList>
            <person name="Johnson S.L."/>
            <person name="Daligault H.E."/>
            <person name="Davenport K.W."/>
            <person name="Jaissle J."/>
            <person name="Frey K.G."/>
            <person name="Ladner J.T."/>
            <person name="Broomall S.M."/>
            <person name="Bishop-Lilly K.A."/>
            <person name="Bruce D.C."/>
            <person name="Gibbons H.S."/>
            <person name="Coyne S.R."/>
            <person name="Lo C.C."/>
            <person name="Meincke L."/>
            <person name="Munk A.C."/>
            <person name="Koroleva G.I."/>
            <person name="Rosenzweig C.N."/>
            <person name="Palacios G.F."/>
            <person name="Redden C.L."/>
            <person name="Minogue T.D."/>
            <person name="Chain P.S."/>
        </authorList>
    </citation>
    <scope>NUCLEOTIDE SEQUENCE [LARGE SCALE GENOMIC DNA]</scope>
    <source>
        <strain evidence="2 4">HD1011</strain>
    </source>
</reference>
<dbReference type="EMBL" id="CP053980">
    <property type="protein sequence ID" value="QKH26859.1"/>
    <property type="molecule type" value="Genomic_DNA"/>
</dbReference>
<evidence type="ECO:0000313" key="2">
    <source>
        <dbReference type="EMBL" id="AJG76672.1"/>
    </source>
</evidence>
<evidence type="ECO:0000313" key="3">
    <source>
        <dbReference type="EMBL" id="QKH26859.1"/>
    </source>
</evidence>
<dbReference type="Proteomes" id="UP000501107">
    <property type="component" value="Chromosome"/>
</dbReference>
<reference evidence="3 5" key="2">
    <citation type="submission" date="2020-05" db="EMBL/GenBank/DDBJ databases">
        <title>FDA dAtabase for Regulatory Grade micrObial Sequences (FDA-ARGOS): Supporting development and validation of Infectious Disease Dx tests.</title>
        <authorList>
            <person name="Nelson B."/>
            <person name="Plummer A."/>
            <person name="Tallon L."/>
            <person name="Sadzewicz L."/>
            <person name="Zhao X."/>
            <person name="Vavikolanu K."/>
            <person name="Mehta A."/>
            <person name="Aluvathingal J."/>
            <person name="Nadendla S."/>
            <person name="Myers T."/>
            <person name="Yan Y."/>
            <person name="Sichtig H."/>
        </authorList>
    </citation>
    <scope>NUCLEOTIDE SEQUENCE [LARGE SCALE GENOMIC DNA]</scope>
    <source>
        <strain evidence="3 5">FDAARGOS_795</strain>
    </source>
</reference>
<organism evidence="3 5">
    <name type="scientific">Bacillus thuringiensis</name>
    <dbReference type="NCBI Taxonomy" id="1428"/>
    <lineage>
        <taxon>Bacteria</taxon>
        <taxon>Bacillati</taxon>
        <taxon>Bacillota</taxon>
        <taxon>Bacilli</taxon>
        <taxon>Bacillales</taxon>
        <taxon>Bacillaceae</taxon>
        <taxon>Bacillus</taxon>
        <taxon>Bacillus cereus group</taxon>
    </lineage>
</organism>
<feature type="region of interest" description="Disordered" evidence="1">
    <location>
        <begin position="1"/>
        <end position="44"/>
    </location>
</feature>
<evidence type="ECO:0000313" key="5">
    <source>
        <dbReference type="Proteomes" id="UP000501107"/>
    </source>
</evidence>
<name>A0A0B5NTE8_BACTU</name>
<dbReference type="RefSeq" id="WP_000343258.1">
    <property type="nucleotide sequence ID" value="NZ_CP009335.1"/>
</dbReference>